<dbReference type="AlphaFoldDB" id="A0A517R5V9"/>
<evidence type="ECO:0000313" key="7">
    <source>
        <dbReference type="EMBL" id="QDT39252.1"/>
    </source>
</evidence>
<protein>
    <submittedName>
        <fullName evidence="7">Manganese transport protein MntH</fullName>
    </submittedName>
</protein>
<feature type="compositionally biased region" description="Acidic residues" evidence="5">
    <location>
        <begin position="1"/>
        <end position="11"/>
    </location>
</feature>
<evidence type="ECO:0000256" key="6">
    <source>
        <dbReference type="SAM" id="Phobius"/>
    </source>
</evidence>
<evidence type="ECO:0000256" key="2">
    <source>
        <dbReference type="ARBA" id="ARBA00022692"/>
    </source>
</evidence>
<evidence type="ECO:0000256" key="3">
    <source>
        <dbReference type="ARBA" id="ARBA00022989"/>
    </source>
</evidence>
<evidence type="ECO:0000313" key="8">
    <source>
        <dbReference type="Proteomes" id="UP000317318"/>
    </source>
</evidence>
<keyword evidence="2 6" id="KW-0812">Transmembrane</keyword>
<dbReference type="EMBL" id="CP036268">
    <property type="protein sequence ID" value="QDT39252.1"/>
    <property type="molecule type" value="Genomic_DNA"/>
</dbReference>
<evidence type="ECO:0000256" key="1">
    <source>
        <dbReference type="ARBA" id="ARBA00004141"/>
    </source>
</evidence>
<dbReference type="OrthoDB" id="9787548at2"/>
<reference evidence="7 8" key="1">
    <citation type="submission" date="2019-02" db="EMBL/GenBank/DDBJ databases">
        <title>Deep-cultivation of Planctomycetes and their phenomic and genomic characterization uncovers novel biology.</title>
        <authorList>
            <person name="Wiegand S."/>
            <person name="Jogler M."/>
            <person name="Boedeker C."/>
            <person name="Pinto D."/>
            <person name="Vollmers J."/>
            <person name="Rivas-Marin E."/>
            <person name="Kohn T."/>
            <person name="Peeters S.H."/>
            <person name="Heuer A."/>
            <person name="Rast P."/>
            <person name="Oberbeckmann S."/>
            <person name="Bunk B."/>
            <person name="Jeske O."/>
            <person name="Meyerdierks A."/>
            <person name="Storesund J.E."/>
            <person name="Kallscheuer N."/>
            <person name="Luecker S."/>
            <person name="Lage O.M."/>
            <person name="Pohl T."/>
            <person name="Merkel B.J."/>
            <person name="Hornburger P."/>
            <person name="Mueller R.-W."/>
            <person name="Bruemmer F."/>
            <person name="Labrenz M."/>
            <person name="Spormann A.M."/>
            <person name="Op den Camp H."/>
            <person name="Overmann J."/>
            <person name="Amann R."/>
            <person name="Jetten M.S.M."/>
            <person name="Mascher T."/>
            <person name="Medema M.H."/>
            <person name="Devos D.P."/>
            <person name="Kaster A.-K."/>
            <person name="Ovreas L."/>
            <person name="Rohde M."/>
            <person name="Galperin M.Y."/>
            <person name="Jogler C."/>
        </authorList>
    </citation>
    <scope>NUCLEOTIDE SEQUENCE [LARGE SCALE GENOMIC DNA]</scope>
    <source>
        <strain evidence="7 8">Pan189</strain>
    </source>
</reference>
<accession>A0A517R5V9</accession>
<dbReference type="PANTHER" id="PTHR11706:SF3">
    <property type="entry name" value="METAL ION TRANSPORT PROTEIN"/>
    <property type="match status" value="1"/>
</dbReference>
<keyword evidence="3 6" id="KW-1133">Transmembrane helix</keyword>
<proteinExistence type="predicted"/>
<feature type="transmembrane region" description="Helical" evidence="6">
    <location>
        <begin position="471"/>
        <end position="496"/>
    </location>
</feature>
<feature type="transmembrane region" description="Helical" evidence="6">
    <location>
        <begin position="109"/>
        <end position="131"/>
    </location>
</feature>
<feature type="transmembrane region" description="Helical" evidence="6">
    <location>
        <begin position="288"/>
        <end position="309"/>
    </location>
</feature>
<evidence type="ECO:0000256" key="4">
    <source>
        <dbReference type="ARBA" id="ARBA00023136"/>
    </source>
</evidence>
<feature type="transmembrane region" description="Helical" evidence="6">
    <location>
        <begin position="348"/>
        <end position="370"/>
    </location>
</feature>
<dbReference type="GO" id="GO:0005384">
    <property type="term" value="F:manganese ion transmembrane transporter activity"/>
    <property type="evidence" value="ECO:0007669"/>
    <property type="project" value="TreeGrafter"/>
</dbReference>
<feature type="transmembrane region" description="Helical" evidence="6">
    <location>
        <begin position="447"/>
        <end position="465"/>
    </location>
</feature>
<dbReference type="RefSeq" id="WP_145365403.1">
    <property type="nucleotide sequence ID" value="NZ_CP036268.1"/>
</dbReference>
<feature type="transmembrane region" description="Helical" evidence="6">
    <location>
        <begin position="217"/>
        <end position="235"/>
    </location>
</feature>
<feature type="transmembrane region" description="Helical" evidence="6">
    <location>
        <begin position="35"/>
        <end position="54"/>
    </location>
</feature>
<sequence length="536" mass="58489">MTTPLEDELQQPDEPGNASAATTDPPRNIRNLVRYVGPGLIMAAAIVGSGELIATTKTGAQGGMTLLWFIVVGCVIKVFVQVELGRYAISEGRTTLEALNTVPGPRLRVNWILWVWVVMMICTIGQLGGIVGGVGQSLAMTFPITGDYIHAVSLPEEGELRRYVELRDKNPDDPLVEAIRRRIDRAGAAGWEALENLEAGRPIDPEGGDPYTWDDRIWAGVAAAITSVFLFFGRYNLIQNFSITLVGLFTFLTIGNVISLQFTQEFSLTSDEVLRGLQFRLADEDGGWAAWVFAISAFGLIGVGATELISYPYWCLERGYARYCGPRDDTSDWEKRARGWMRVMRFDAFGSMVCYTIATVCFFLMGVAVLHRRGLDPSGMRMVSTLGEAYVPVFGSYAKWLFLTGAISVLYSTFLVANASNARMFADGAIQLRLIPKSDVTSGSNKTVIGLSALLPLLCFALYLVGLDPVLLIAIGGLTQTIMLGALAAAALYFRFVAIDRRLRPTRAWDLFLILSAGSLVAFSICAFGIAAAQFI</sequence>
<gene>
    <name evidence="7" type="ORF">Pan189_36560</name>
</gene>
<keyword evidence="8" id="KW-1185">Reference proteome</keyword>
<name>A0A517R5V9_9PLAN</name>
<organism evidence="7 8">
    <name type="scientific">Stratiformator vulcanicus</name>
    <dbReference type="NCBI Taxonomy" id="2527980"/>
    <lineage>
        <taxon>Bacteria</taxon>
        <taxon>Pseudomonadati</taxon>
        <taxon>Planctomycetota</taxon>
        <taxon>Planctomycetia</taxon>
        <taxon>Planctomycetales</taxon>
        <taxon>Planctomycetaceae</taxon>
        <taxon>Stratiformator</taxon>
    </lineage>
</organism>
<dbReference type="GO" id="GO:0005886">
    <property type="term" value="C:plasma membrane"/>
    <property type="evidence" value="ECO:0007669"/>
    <property type="project" value="TreeGrafter"/>
</dbReference>
<feature type="region of interest" description="Disordered" evidence="5">
    <location>
        <begin position="1"/>
        <end position="25"/>
    </location>
</feature>
<dbReference type="InterPro" id="IPR001046">
    <property type="entry name" value="NRAMP_fam"/>
</dbReference>
<evidence type="ECO:0000256" key="5">
    <source>
        <dbReference type="SAM" id="MobiDB-lite"/>
    </source>
</evidence>
<dbReference type="GO" id="GO:0015086">
    <property type="term" value="F:cadmium ion transmembrane transporter activity"/>
    <property type="evidence" value="ECO:0007669"/>
    <property type="project" value="TreeGrafter"/>
</dbReference>
<dbReference type="PANTHER" id="PTHR11706">
    <property type="entry name" value="SOLUTE CARRIER PROTEIN FAMILY 11 MEMBER"/>
    <property type="match status" value="1"/>
</dbReference>
<feature type="transmembrane region" description="Helical" evidence="6">
    <location>
        <begin position="508"/>
        <end position="533"/>
    </location>
</feature>
<dbReference type="NCBIfam" id="NF037982">
    <property type="entry name" value="Nramp_1"/>
    <property type="match status" value="1"/>
</dbReference>
<feature type="transmembrane region" description="Helical" evidence="6">
    <location>
        <begin position="242"/>
        <end position="262"/>
    </location>
</feature>
<feature type="transmembrane region" description="Helical" evidence="6">
    <location>
        <begin position="400"/>
        <end position="426"/>
    </location>
</feature>
<dbReference type="Proteomes" id="UP000317318">
    <property type="component" value="Chromosome"/>
</dbReference>
<dbReference type="GO" id="GO:0034755">
    <property type="term" value="P:iron ion transmembrane transport"/>
    <property type="evidence" value="ECO:0007669"/>
    <property type="project" value="TreeGrafter"/>
</dbReference>
<feature type="transmembrane region" description="Helical" evidence="6">
    <location>
        <begin position="66"/>
        <end position="89"/>
    </location>
</feature>
<comment type="subcellular location">
    <subcellularLocation>
        <location evidence="1">Membrane</location>
        <topology evidence="1">Multi-pass membrane protein</topology>
    </subcellularLocation>
</comment>
<dbReference type="KEGG" id="svp:Pan189_36560"/>
<keyword evidence="4 6" id="KW-0472">Membrane</keyword>